<name>A0A0D2H8T0_CLAB1</name>
<keyword evidence="2" id="KW-1185">Reference proteome</keyword>
<dbReference type="EMBL" id="KN846995">
    <property type="protein sequence ID" value="KIW89668.1"/>
    <property type="molecule type" value="Genomic_DNA"/>
</dbReference>
<dbReference type="HOGENOM" id="CLU_2183658_0_0_1"/>
<evidence type="ECO:0000313" key="1">
    <source>
        <dbReference type="EMBL" id="KIW89668.1"/>
    </source>
</evidence>
<gene>
    <name evidence="1" type="ORF">Z519_09824</name>
</gene>
<evidence type="ECO:0000313" key="2">
    <source>
        <dbReference type="Proteomes" id="UP000053789"/>
    </source>
</evidence>
<sequence length="109" mass="12013">MAANISQIPPTALESMLHFRCFLRPSTRFIMPLHCQAGETCASDIKQPGHPFGIATVAATSTMQRWLRTDALYVDTISVPVALMLEFRATLDFLPSRKYGAAEASRAEV</sequence>
<reference evidence="1" key="1">
    <citation type="submission" date="2015-01" db="EMBL/GenBank/DDBJ databases">
        <title>The Genome Sequence of Cladophialophora bantiana CBS 173.52.</title>
        <authorList>
            <consortium name="The Broad Institute Genomics Platform"/>
            <person name="Cuomo C."/>
            <person name="de Hoog S."/>
            <person name="Gorbushina A."/>
            <person name="Stielow B."/>
            <person name="Teixiera M."/>
            <person name="Abouelleil A."/>
            <person name="Chapman S.B."/>
            <person name="Priest M."/>
            <person name="Young S.K."/>
            <person name="Wortman J."/>
            <person name="Nusbaum C."/>
            <person name="Birren B."/>
        </authorList>
    </citation>
    <scope>NUCLEOTIDE SEQUENCE [LARGE SCALE GENOMIC DNA]</scope>
    <source>
        <strain evidence="1">CBS 173.52</strain>
    </source>
</reference>
<protein>
    <submittedName>
        <fullName evidence="1">Uncharacterized protein</fullName>
    </submittedName>
</protein>
<organism evidence="1 2">
    <name type="scientific">Cladophialophora bantiana (strain ATCC 10958 / CBS 173.52 / CDC B-1940 / NIH 8579)</name>
    <name type="common">Xylohypha bantiana</name>
    <dbReference type="NCBI Taxonomy" id="1442370"/>
    <lineage>
        <taxon>Eukaryota</taxon>
        <taxon>Fungi</taxon>
        <taxon>Dikarya</taxon>
        <taxon>Ascomycota</taxon>
        <taxon>Pezizomycotina</taxon>
        <taxon>Eurotiomycetes</taxon>
        <taxon>Chaetothyriomycetidae</taxon>
        <taxon>Chaetothyriales</taxon>
        <taxon>Herpotrichiellaceae</taxon>
        <taxon>Cladophialophora</taxon>
    </lineage>
</organism>
<proteinExistence type="predicted"/>
<dbReference type="VEuPathDB" id="FungiDB:Z519_09824"/>
<accession>A0A0D2H8T0</accession>
<dbReference type="OrthoDB" id="10522007at2759"/>
<dbReference type="Proteomes" id="UP000053789">
    <property type="component" value="Unassembled WGS sequence"/>
</dbReference>
<dbReference type="GeneID" id="27702752"/>
<dbReference type="RefSeq" id="XP_016616337.1">
    <property type="nucleotide sequence ID" value="XM_016767545.1"/>
</dbReference>
<dbReference type="AlphaFoldDB" id="A0A0D2H8T0"/>